<dbReference type="PANTHER" id="PTHR31751">
    <property type="entry name" value="SI:CH211-108C17.2-RELATED-RELATED"/>
    <property type="match status" value="1"/>
</dbReference>
<keyword evidence="1" id="KW-1185">Reference proteome</keyword>
<dbReference type="RefSeq" id="XP_035679601.1">
    <property type="nucleotide sequence ID" value="XM_035823708.1"/>
</dbReference>
<proteinExistence type="predicted"/>
<dbReference type="Proteomes" id="UP000001554">
    <property type="component" value="Chromosome 6"/>
</dbReference>
<dbReference type="OMA" id="DAPXGME"/>
<dbReference type="KEGG" id="bfo:118417944"/>
<protein>
    <submittedName>
        <fullName evidence="2">Uncharacterized protein LOC118417944</fullName>
    </submittedName>
</protein>
<organism evidence="1 2">
    <name type="scientific">Branchiostoma floridae</name>
    <name type="common">Florida lancelet</name>
    <name type="synonym">Amphioxus</name>
    <dbReference type="NCBI Taxonomy" id="7739"/>
    <lineage>
        <taxon>Eukaryota</taxon>
        <taxon>Metazoa</taxon>
        <taxon>Chordata</taxon>
        <taxon>Cephalochordata</taxon>
        <taxon>Leptocardii</taxon>
        <taxon>Amphioxiformes</taxon>
        <taxon>Branchiostomatidae</taxon>
        <taxon>Branchiostoma</taxon>
    </lineage>
</organism>
<gene>
    <name evidence="2" type="primary">LOC118417944</name>
</gene>
<evidence type="ECO:0000313" key="1">
    <source>
        <dbReference type="Proteomes" id="UP000001554"/>
    </source>
</evidence>
<accession>A0A9J7LBI5</accession>
<name>A0A9J7LBI5_BRAFL</name>
<reference evidence="2" key="2">
    <citation type="submission" date="2025-08" db="UniProtKB">
        <authorList>
            <consortium name="RefSeq"/>
        </authorList>
    </citation>
    <scope>IDENTIFICATION</scope>
    <source>
        <strain evidence="2">S238N-H82</strain>
        <tissue evidence="2">Testes</tissue>
    </source>
</reference>
<dbReference type="PANTHER" id="PTHR31751:SF7">
    <property type="entry name" value="THAP-TYPE DOMAIN-CONTAINING PROTEIN"/>
    <property type="match status" value="1"/>
</dbReference>
<dbReference type="OrthoDB" id="10064735at2759"/>
<dbReference type="GeneID" id="118417944"/>
<evidence type="ECO:0000313" key="2">
    <source>
        <dbReference type="RefSeq" id="XP_035679601.1"/>
    </source>
</evidence>
<reference evidence="1" key="1">
    <citation type="journal article" date="2020" name="Nat. Ecol. Evol.">
        <title>Deeply conserved synteny resolves early events in vertebrate evolution.</title>
        <authorList>
            <person name="Simakov O."/>
            <person name="Marletaz F."/>
            <person name="Yue J.X."/>
            <person name="O'Connell B."/>
            <person name="Jenkins J."/>
            <person name="Brandt A."/>
            <person name="Calef R."/>
            <person name="Tung C.H."/>
            <person name="Huang T.K."/>
            <person name="Schmutz J."/>
            <person name="Satoh N."/>
            <person name="Yu J.K."/>
            <person name="Putnam N.H."/>
            <person name="Green R.E."/>
            <person name="Rokhsar D.S."/>
        </authorList>
    </citation>
    <scope>NUCLEOTIDE SEQUENCE [LARGE SCALE GENOMIC DNA]</scope>
    <source>
        <strain evidence="1">S238N-H82</strain>
    </source>
</reference>
<dbReference type="AlphaFoldDB" id="A0A9J7LBI5"/>
<sequence>MPILTVTQHRISQLIVCCQLTLKNCQDCLCFSEINKERAIDESLKKLPLEIRIERPEDIVDEKCSIIYKRCLEQLVGFLELPEDKRMCRECPAPAPPPPVHPVENPVPSVQIVASGMIVKWHCKNNHLVWRWFTQPRLKFGVQGGDLMQTSSLLLSGNNYGKYSLMCKFMDLGCVNESTFYKIQRQYCVDAIDEYWAKQQEIVRDLRIKEEVVLLGDGRTDSPGHCAQYCTYTALDNASGSIVAIEVVDKRDTDRKSSVMKEGFKRAMDDLDKCVPITEVCTDAHPQISALMRTDKGVYGKRGIFHSLDVWHGAKNMTKKLVKAGGEKGGTDLLPWTRDIVNHFWWCCKRAKNYEEFILSTMFYTSANEGQK</sequence>